<dbReference type="CDD" id="cd17319">
    <property type="entry name" value="MFS_ExuT_GudP_like"/>
    <property type="match status" value="1"/>
</dbReference>
<accession>A0ABV6JRN8</accession>
<name>A0ABV6JRN8_9PROT</name>
<feature type="transmembrane region" description="Helical" evidence="5">
    <location>
        <begin position="399"/>
        <end position="419"/>
    </location>
</feature>
<feature type="transmembrane region" description="Helical" evidence="5">
    <location>
        <begin position="184"/>
        <end position="203"/>
    </location>
</feature>
<evidence type="ECO:0000313" key="7">
    <source>
        <dbReference type="EMBL" id="MFC0408398.1"/>
    </source>
</evidence>
<sequence length="432" mass="46460">MSATADKIHPLGEAKTEVARSGASHWGVMILVSLGVLIAYADRSSISAAIANKPFLQFFNLSDGNRGWIGSAFFWSYAVAQIPMGWIVDRYGAKRPYAICFALWCLATAATGLMTTFAGLIFMRVMVGAMEGVVMPASYRWIRHNVPERHTGAAIGIFSMGNKIGTAGGASLGAWLIVSYDWRLMFIVTGLLGLIWLLPWTAFVKNDLPRKEGMVAARQMAASVSFRSIITSPVVWGGMIINFCYSYFIFYCMTWMPAYLVEQHGLSLTHSALYTFFSFGGIAIVAVLAGWMADKIIERGASPVTTRKVFVVLGFIGAGTVLFGAYTTDLNAALFWNVFSLSCLGLASANSLALCAVTLIPQRAIGMVTGVQHLAAGLSGGLAAGLSGWLLHISGSYDLPMKVIVVFLVLGAAACIVLVRPQWSPKVTEVTT</sequence>
<protein>
    <submittedName>
        <fullName evidence="7">MFS transporter</fullName>
    </submittedName>
</protein>
<evidence type="ECO:0000256" key="4">
    <source>
        <dbReference type="ARBA" id="ARBA00023136"/>
    </source>
</evidence>
<keyword evidence="3 5" id="KW-1133">Transmembrane helix</keyword>
<organism evidence="7 8">
    <name type="scientific">Roseomonas elaeocarpi</name>
    <dbReference type="NCBI Taxonomy" id="907779"/>
    <lineage>
        <taxon>Bacteria</taxon>
        <taxon>Pseudomonadati</taxon>
        <taxon>Pseudomonadota</taxon>
        <taxon>Alphaproteobacteria</taxon>
        <taxon>Acetobacterales</taxon>
        <taxon>Roseomonadaceae</taxon>
        <taxon>Roseomonas</taxon>
    </lineage>
</organism>
<reference evidence="7 8" key="1">
    <citation type="submission" date="2024-09" db="EMBL/GenBank/DDBJ databases">
        <authorList>
            <person name="Sun Q."/>
            <person name="Mori K."/>
        </authorList>
    </citation>
    <scope>NUCLEOTIDE SEQUENCE [LARGE SCALE GENOMIC DNA]</scope>
    <source>
        <strain evidence="7 8">TBRC 5777</strain>
    </source>
</reference>
<evidence type="ECO:0000256" key="5">
    <source>
        <dbReference type="SAM" id="Phobius"/>
    </source>
</evidence>
<feature type="transmembrane region" description="Helical" evidence="5">
    <location>
        <begin position="224"/>
        <end position="251"/>
    </location>
</feature>
<dbReference type="PANTHER" id="PTHR11662">
    <property type="entry name" value="SOLUTE CARRIER FAMILY 17"/>
    <property type="match status" value="1"/>
</dbReference>
<feature type="transmembrane region" description="Helical" evidence="5">
    <location>
        <begin position="68"/>
        <end position="88"/>
    </location>
</feature>
<dbReference type="EMBL" id="JBHLUN010000006">
    <property type="protein sequence ID" value="MFC0408398.1"/>
    <property type="molecule type" value="Genomic_DNA"/>
</dbReference>
<feature type="domain" description="Major facilitator superfamily (MFS) profile" evidence="6">
    <location>
        <begin position="28"/>
        <end position="423"/>
    </location>
</feature>
<feature type="transmembrane region" description="Helical" evidence="5">
    <location>
        <begin position="334"/>
        <end position="361"/>
    </location>
</feature>
<keyword evidence="2 5" id="KW-0812">Transmembrane</keyword>
<evidence type="ECO:0000259" key="6">
    <source>
        <dbReference type="PROSITE" id="PS50850"/>
    </source>
</evidence>
<dbReference type="RefSeq" id="WP_377044153.1">
    <property type="nucleotide sequence ID" value="NZ_JBHLUN010000006.1"/>
</dbReference>
<evidence type="ECO:0000256" key="2">
    <source>
        <dbReference type="ARBA" id="ARBA00022692"/>
    </source>
</evidence>
<dbReference type="InterPro" id="IPR011701">
    <property type="entry name" value="MFS"/>
</dbReference>
<dbReference type="Proteomes" id="UP001589865">
    <property type="component" value="Unassembled WGS sequence"/>
</dbReference>
<dbReference type="InterPro" id="IPR020846">
    <property type="entry name" value="MFS_dom"/>
</dbReference>
<feature type="transmembrane region" description="Helical" evidence="5">
    <location>
        <begin position="97"/>
        <end position="115"/>
    </location>
</feature>
<keyword evidence="8" id="KW-1185">Reference proteome</keyword>
<dbReference type="SUPFAM" id="SSF103473">
    <property type="entry name" value="MFS general substrate transporter"/>
    <property type="match status" value="1"/>
</dbReference>
<dbReference type="InterPro" id="IPR036259">
    <property type="entry name" value="MFS_trans_sf"/>
</dbReference>
<evidence type="ECO:0000313" key="8">
    <source>
        <dbReference type="Proteomes" id="UP001589865"/>
    </source>
</evidence>
<gene>
    <name evidence="7" type="ORF">ACFFGY_09080</name>
</gene>
<feature type="transmembrane region" description="Helical" evidence="5">
    <location>
        <begin position="271"/>
        <end position="289"/>
    </location>
</feature>
<comment type="subcellular location">
    <subcellularLocation>
        <location evidence="1">Membrane</location>
        <topology evidence="1">Multi-pass membrane protein</topology>
    </subcellularLocation>
</comment>
<keyword evidence="4 5" id="KW-0472">Membrane</keyword>
<feature type="transmembrane region" description="Helical" evidence="5">
    <location>
        <begin position="373"/>
        <end position="393"/>
    </location>
</feature>
<evidence type="ECO:0000256" key="1">
    <source>
        <dbReference type="ARBA" id="ARBA00004141"/>
    </source>
</evidence>
<dbReference type="PANTHER" id="PTHR11662:SF399">
    <property type="entry name" value="FI19708P1-RELATED"/>
    <property type="match status" value="1"/>
</dbReference>
<comment type="caution">
    <text evidence="7">The sequence shown here is derived from an EMBL/GenBank/DDBJ whole genome shotgun (WGS) entry which is preliminary data.</text>
</comment>
<dbReference type="Gene3D" id="1.20.1250.20">
    <property type="entry name" value="MFS general substrate transporter like domains"/>
    <property type="match status" value="2"/>
</dbReference>
<dbReference type="InterPro" id="IPR050382">
    <property type="entry name" value="MFS_Na/Anion_cotransporter"/>
</dbReference>
<evidence type="ECO:0000256" key="3">
    <source>
        <dbReference type="ARBA" id="ARBA00022989"/>
    </source>
</evidence>
<proteinExistence type="predicted"/>
<feature type="transmembrane region" description="Helical" evidence="5">
    <location>
        <begin position="309"/>
        <end position="328"/>
    </location>
</feature>
<dbReference type="Pfam" id="PF07690">
    <property type="entry name" value="MFS_1"/>
    <property type="match status" value="1"/>
</dbReference>
<feature type="transmembrane region" description="Helical" evidence="5">
    <location>
        <begin position="23"/>
        <end position="41"/>
    </location>
</feature>
<dbReference type="PROSITE" id="PS50850">
    <property type="entry name" value="MFS"/>
    <property type="match status" value="1"/>
</dbReference>